<evidence type="ECO:0000259" key="2">
    <source>
        <dbReference type="Pfam" id="PF26298"/>
    </source>
</evidence>
<gene>
    <name evidence="1" type="primary">murL</name>
    <name evidence="4" type="ORF">K1X15_14520</name>
</gene>
<reference evidence="4 5" key="1">
    <citation type="submission" date="2021-08" db="EMBL/GenBank/DDBJ databases">
        <title>Devosia salina sp. nov., isolated from the South China Sea sediment.</title>
        <authorList>
            <person name="Zhou Z."/>
        </authorList>
    </citation>
    <scope>NUCLEOTIDE SEQUENCE [LARGE SCALE GENOMIC DNA]</scope>
    <source>
        <strain evidence="4 5">SCS-3</strain>
    </source>
</reference>
<proteinExistence type="inferred from homology"/>
<dbReference type="RefSeq" id="WP_220304331.1">
    <property type="nucleotide sequence ID" value="NZ_CP080590.1"/>
</dbReference>
<dbReference type="InterPro" id="IPR058741">
    <property type="entry name" value="MurL_C"/>
</dbReference>
<evidence type="ECO:0000259" key="3">
    <source>
        <dbReference type="Pfam" id="PF26299"/>
    </source>
</evidence>
<keyword evidence="1" id="KW-0131">Cell cycle</keyword>
<comment type="pathway">
    <text evidence="1">Cell wall biogenesis; peptidoglycan biosynthesis.</text>
</comment>
<dbReference type="Pfam" id="PF26299">
    <property type="entry name" value="MurL_N"/>
    <property type="match status" value="1"/>
</dbReference>
<dbReference type="HAMAP" id="MF_02209">
    <property type="entry name" value="MurL"/>
    <property type="match status" value="1"/>
</dbReference>
<organism evidence="4 5">
    <name type="scientific">Devosia salina</name>
    <dbReference type="NCBI Taxonomy" id="2860336"/>
    <lineage>
        <taxon>Bacteria</taxon>
        <taxon>Pseudomonadati</taxon>
        <taxon>Pseudomonadota</taxon>
        <taxon>Alphaproteobacteria</taxon>
        <taxon>Hyphomicrobiales</taxon>
        <taxon>Devosiaceae</taxon>
        <taxon>Devosia</taxon>
    </lineage>
</organism>
<dbReference type="EC" id="5.1.1.23" evidence="1"/>
<keyword evidence="1" id="KW-0133">Cell shape</keyword>
<dbReference type="Pfam" id="PF26298">
    <property type="entry name" value="MurL_epimerase_C"/>
    <property type="match status" value="1"/>
</dbReference>
<dbReference type="EMBL" id="CP080590">
    <property type="protein sequence ID" value="QYO75836.1"/>
    <property type="molecule type" value="Genomic_DNA"/>
</dbReference>
<dbReference type="Proteomes" id="UP000825799">
    <property type="component" value="Chromosome"/>
</dbReference>
<name>A0ABX8WAV7_9HYPH</name>
<dbReference type="InterPro" id="IPR058740">
    <property type="entry name" value="MurL_N"/>
</dbReference>
<feature type="domain" description="MurL C-terminal" evidence="2">
    <location>
        <begin position="329"/>
        <end position="438"/>
    </location>
</feature>
<keyword evidence="1" id="KW-0573">Peptidoglycan synthesis</keyword>
<dbReference type="InterPro" id="IPR043689">
    <property type="entry name" value="MurL"/>
</dbReference>
<keyword evidence="1" id="KW-0413">Isomerase</keyword>
<evidence type="ECO:0000313" key="4">
    <source>
        <dbReference type="EMBL" id="QYO75836.1"/>
    </source>
</evidence>
<keyword evidence="1" id="KW-0132">Cell division</keyword>
<protein>
    <recommendedName>
        <fullName evidence="1">UDP-N-acetyl-alpha-D-muramoyl-L-alanyl-L-glutamate epimerase</fullName>
        <ecNumber evidence="1">5.1.1.23</ecNumber>
    </recommendedName>
    <alternativeName>
        <fullName evidence="1">UDP-MurNAc-L-Ala-L-Glu epimerase</fullName>
    </alternativeName>
</protein>
<keyword evidence="5" id="KW-1185">Reference proteome</keyword>
<evidence type="ECO:0000256" key="1">
    <source>
        <dbReference type="HAMAP-Rule" id="MF_02209"/>
    </source>
</evidence>
<accession>A0ABX8WAV7</accession>
<sequence length="473" mass="51998">MNDPARPSCDATLPPQAQITYMEVKRSELPVTEFFRIERPTFDPATGEARFAYRLNDLGFTEVLVLPRGADEEMASSPAFTKLMGLTAIVLGVSYFKLRAPLAIEAPDIALTAAERAFVIDVYENGLGEFYARNQLSRFGKLELSAPHDPEERKPAPPLPHRTLLPIGGGKDSLVSVDLLTHTGQAFTPFAVNPKGPILTSVEAIGSPPLYVQRKLDPEMIRLGQQPGYYNGHVPSTAINSMIASLCALLFGYNQIVLSNERSASEGNVVFDGRETNHQYSKSLGFELLIADTLANATGGALKYFSLLRPYSEARIASLFTEQAKFDAVFSSCNRNFRLNGNDGPLWCGECPKCHFVFLIFAPFMAKDRLLSIFGKNLLDEPANEQSFRELAGLTGQKPWECVGEILEAAACFYTLTRLADWHEDAVVRAIKADLFAQYGEEKLQLAMAECLTDSHDHHIPPALAAKVAAYAV</sequence>
<feature type="domain" description="MurL N-terminal" evidence="3">
    <location>
        <begin position="32"/>
        <end position="307"/>
    </location>
</feature>
<evidence type="ECO:0000313" key="5">
    <source>
        <dbReference type="Proteomes" id="UP000825799"/>
    </source>
</evidence>
<keyword evidence="1" id="KW-0961">Cell wall biogenesis/degradation</keyword>
<comment type="catalytic activity">
    <reaction evidence="1">
        <text>UDP-N-acetyl-alpha-D-muramoyl-L-alanyl-L-glutamate + ATP + H2O = UDP-N-acetyl-alpha-D-muramoyl-L-alanyl-D-glutamate + AMP + diphosphate + H(+)</text>
        <dbReference type="Rhea" id="RHEA:58812"/>
        <dbReference type="ChEBI" id="CHEBI:15377"/>
        <dbReference type="ChEBI" id="CHEBI:15378"/>
        <dbReference type="ChEBI" id="CHEBI:30616"/>
        <dbReference type="ChEBI" id="CHEBI:33019"/>
        <dbReference type="ChEBI" id="CHEBI:83900"/>
        <dbReference type="ChEBI" id="CHEBI:142725"/>
        <dbReference type="ChEBI" id="CHEBI:456215"/>
        <dbReference type="EC" id="5.1.1.23"/>
    </reaction>
</comment>
<comment type="similarity">
    <text evidence="1">Belongs to the MurL family.</text>
</comment>
<comment type="function">
    <text evidence="1">Cell wall formation. Catalyzes epimerization of the terminal L-glutamate in UDP-N-acetyl-alpha-D-muramoyl-L-alanyl-L-glutamate.</text>
</comment>